<evidence type="ECO:0000259" key="3">
    <source>
        <dbReference type="PROSITE" id="PS50943"/>
    </source>
</evidence>
<proteinExistence type="predicted"/>
<keyword evidence="2" id="KW-0812">Transmembrane</keyword>
<accession>A0A9D1ZPG8</accession>
<evidence type="ECO:0000256" key="2">
    <source>
        <dbReference type="SAM" id="Phobius"/>
    </source>
</evidence>
<keyword evidence="2" id="KW-0472">Membrane</keyword>
<comment type="caution">
    <text evidence="4">The sequence shown here is derived from an EMBL/GenBank/DDBJ whole genome shotgun (WGS) entry which is preliminary data.</text>
</comment>
<feature type="domain" description="HTH cro/C1-type" evidence="3">
    <location>
        <begin position="10"/>
        <end position="64"/>
    </location>
</feature>
<dbReference type="Pfam" id="PF01381">
    <property type="entry name" value="HTH_3"/>
    <property type="match status" value="1"/>
</dbReference>
<dbReference type="EMBL" id="DXCM01000099">
    <property type="protein sequence ID" value="HIY94011.1"/>
    <property type="molecule type" value="Genomic_DNA"/>
</dbReference>
<keyword evidence="2" id="KW-1133">Transmembrane helix</keyword>
<dbReference type="CDD" id="cd00093">
    <property type="entry name" value="HTH_XRE"/>
    <property type="match status" value="1"/>
</dbReference>
<dbReference type="InterPro" id="IPR010982">
    <property type="entry name" value="Lambda_DNA-bd_dom_sf"/>
</dbReference>
<dbReference type="Gene3D" id="1.10.260.40">
    <property type="entry name" value="lambda repressor-like DNA-binding domains"/>
    <property type="match status" value="1"/>
</dbReference>
<keyword evidence="1" id="KW-0238">DNA-binding</keyword>
<dbReference type="SUPFAM" id="SSF47413">
    <property type="entry name" value="lambda repressor-like DNA-binding domains"/>
    <property type="match status" value="1"/>
</dbReference>
<reference evidence="4" key="2">
    <citation type="submission" date="2021-04" db="EMBL/GenBank/DDBJ databases">
        <authorList>
            <person name="Gilroy R."/>
        </authorList>
    </citation>
    <scope>NUCLEOTIDE SEQUENCE</scope>
    <source>
        <strain evidence="4">3204</strain>
    </source>
</reference>
<dbReference type="InterPro" id="IPR001387">
    <property type="entry name" value="Cro/C1-type_HTH"/>
</dbReference>
<name>A0A9D1ZPG8_9LACO</name>
<sequence>MGITKVHEQIRKYRKQFGFSQEELADKIYVSRQTISNWENGKSYPDIENLLILSTLFHISIDELIKGDIGIMRKELDTHSMDIWTGIMLIFLMLGIVIGVPLTYALSWWGFSITVILLTIGVGASIKVELIKKKHNIKTFKEIVAFTENRKLDPEERLKSRQNHWKEQLLMITGSMIITLILAAIALMVTKLIV</sequence>
<protein>
    <submittedName>
        <fullName evidence="4">Helix-turn-helix domain-containing protein</fullName>
    </submittedName>
</protein>
<reference evidence="4" key="1">
    <citation type="journal article" date="2021" name="PeerJ">
        <title>Extensive microbial diversity within the chicken gut microbiome revealed by metagenomics and culture.</title>
        <authorList>
            <person name="Gilroy R."/>
            <person name="Ravi A."/>
            <person name="Getino M."/>
            <person name="Pursley I."/>
            <person name="Horton D.L."/>
            <person name="Alikhan N.F."/>
            <person name="Baker D."/>
            <person name="Gharbi K."/>
            <person name="Hall N."/>
            <person name="Watson M."/>
            <person name="Adriaenssens E.M."/>
            <person name="Foster-Nyarko E."/>
            <person name="Jarju S."/>
            <person name="Secka A."/>
            <person name="Antonio M."/>
            <person name="Oren A."/>
            <person name="Chaudhuri R.R."/>
            <person name="La Ragione R."/>
            <person name="Hildebrand F."/>
            <person name="Pallen M.J."/>
        </authorList>
    </citation>
    <scope>NUCLEOTIDE SEQUENCE</scope>
    <source>
        <strain evidence="4">3204</strain>
    </source>
</reference>
<feature type="transmembrane region" description="Helical" evidence="2">
    <location>
        <begin position="169"/>
        <end position="189"/>
    </location>
</feature>
<dbReference type="PANTHER" id="PTHR46558">
    <property type="entry name" value="TRACRIPTIONAL REGULATORY PROTEIN-RELATED-RELATED"/>
    <property type="match status" value="1"/>
</dbReference>
<dbReference type="PANTHER" id="PTHR46558:SF15">
    <property type="entry name" value="HELIX-TURN-HELIX DOMAIN PROTEIN"/>
    <property type="match status" value="1"/>
</dbReference>
<dbReference type="Proteomes" id="UP000824013">
    <property type="component" value="Unassembled WGS sequence"/>
</dbReference>
<dbReference type="GO" id="GO:0003677">
    <property type="term" value="F:DNA binding"/>
    <property type="evidence" value="ECO:0007669"/>
    <property type="project" value="UniProtKB-KW"/>
</dbReference>
<evidence type="ECO:0000313" key="5">
    <source>
        <dbReference type="Proteomes" id="UP000824013"/>
    </source>
</evidence>
<dbReference type="SMART" id="SM00530">
    <property type="entry name" value="HTH_XRE"/>
    <property type="match status" value="1"/>
</dbReference>
<organism evidence="4 5">
    <name type="scientific">Candidatus Companilactobacillus pullicola</name>
    <dbReference type="NCBI Taxonomy" id="2838523"/>
    <lineage>
        <taxon>Bacteria</taxon>
        <taxon>Bacillati</taxon>
        <taxon>Bacillota</taxon>
        <taxon>Bacilli</taxon>
        <taxon>Lactobacillales</taxon>
        <taxon>Lactobacillaceae</taxon>
        <taxon>Companilactobacillus</taxon>
    </lineage>
</organism>
<gene>
    <name evidence="4" type="ORF">H9820_13840</name>
</gene>
<dbReference type="PROSITE" id="PS50943">
    <property type="entry name" value="HTH_CROC1"/>
    <property type="match status" value="1"/>
</dbReference>
<dbReference type="AlphaFoldDB" id="A0A9D1ZPG8"/>
<evidence type="ECO:0000313" key="4">
    <source>
        <dbReference type="EMBL" id="HIY94011.1"/>
    </source>
</evidence>
<feature type="transmembrane region" description="Helical" evidence="2">
    <location>
        <begin position="108"/>
        <end position="128"/>
    </location>
</feature>
<evidence type="ECO:0000256" key="1">
    <source>
        <dbReference type="ARBA" id="ARBA00023125"/>
    </source>
</evidence>
<feature type="transmembrane region" description="Helical" evidence="2">
    <location>
        <begin position="83"/>
        <end position="102"/>
    </location>
</feature>